<dbReference type="AlphaFoldDB" id="A0A6H2H644"/>
<feature type="transmembrane region" description="Helical" evidence="1">
    <location>
        <begin position="141"/>
        <end position="162"/>
    </location>
</feature>
<feature type="transmembrane region" description="Helical" evidence="1">
    <location>
        <begin position="90"/>
        <end position="107"/>
    </location>
</feature>
<feature type="chain" id="PRO_5026067784" evidence="2">
    <location>
        <begin position="25"/>
        <end position="200"/>
    </location>
</feature>
<proteinExistence type="predicted"/>
<feature type="transmembrane region" description="Helical" evidence="1">
    <location>
        <begin position="38"/>
        <end position="59"/>
    </location>
</feature>
<feature type="transmembrane region" description="Helical" evidence="1">
    <location>
        <begin position="66"/>
        <end position="84"/>
    </location>
</feature>
<keyword evidence="4" id="KW-1185">Reference proteome</keyword>
<name>A0A6H2H644_9BURK</name>
<reference evidence="3 4" key="1">
    <citation type="submission" date="2020-04" db="EMBL/GenBank/DDBJ databases">
        <title>Complete genome of a Psychrophilic, Marine, Gas Vacuolate Bacterium Polaromonas vacuolata KCTC 22033T.</title>
        <authorList>
            <person name="Hwang K."/>
            <person name="Kim K.M."/>
        </authorList>
    </citation>
    <scope>NUCLEOTIDE SEQUENCE [LARGE SCALE GENOMIC DNA]</scope>
    <source>
        <strain evidence="3 4">KCTC 22033</strain>
    </source>
</reference>
<sequence length="200" mass="20590">MSRKSFVTALLAGAALLNCASASAHGNFGAETSIWSASAHLLTSPLSLAALIGLALVIFSTRESELVLAAALAATASVLASAFSAHIPDVVAPAAVVILGLSAVFAWRPSTAFSLLLAVLGGLAAGFAADMEQPRWQELTGMAATVMIFTFWLLSVSNNLNLNHNARLKTLLPIARRVVGSWVAAVAFLLGALALLAVRV</sequence>
<evidence type="ECO:0000313" key="4">
    <source>
        <dbReference type="Proteomes" id="UP000502041"/>
    </source>
</evidence>
<dbReference type="Proteomes" id="UP000502041">
    <property type="component" value="Chromosome"/>
</dbReference>
<evidence type="ECO:0000256" key="2">
    <source>
        <dbReference type="SAM" id="SignalP"/>
    </source>
</evidence>
<evidence type="ECO:0000256" key="1">
    <source>
        <dbReference type="SAM" id="Phobius"/>
    </source>
</evidence>
<feature type="signal peptide" evidence="2">
    <location>
        <begin position="1"/>
        <end position="24"/>
    </location>
</feature>
<accession>A0A6H2H644</accession>
<dbReference type="EMBL" id="CP051461">
    <property type="protein sequence ID" value="QJC55320.1"/>
    <property type="molecule type" value="Genomic_DNA"/>
</dbReference>
<feature type="transmembrane region" description="Helical" evidence="1">
    <location>
        <begin position="112"/>
        <end position="129"/>
    </location>
</feature>
<protein>
    <submittedName>
        <fullName evidence="3">Uncharacterized protein</fullName>
    </submittedName>
</protein>
<dbReference type="RefSeq" id="WP_168921205.1">
    <property type="nucleotide sequence ID" value="NZ_CP051461.1"/>
</dbReference>
<keyword evidence="1" id="KW-0472">Membrane</keyword>
<keyword evidence="1" id="KW-0812">Transmembrane</keyword>
<keyword evidence="2" id="KW-0732">Signal</keyword>
<keyword evidence="1" id="KW-1133">Transmembrane helix</keyword>
<feature type="transmembrane region" description="Helical" evidence="1">
    <location>
        <begin position="174"/>
        <end position="198"/>
    </location>
</feature>
<organism evidence="3 4">
    <name type="scientific">Polaromonas vacuolata</name>
    <dbReference type="NCBI Taxonomy" id="37448"/>
    <lineage>
        <taxon>Bacteria</taxon>
        <taxon>Pseudomonadati</taxon>
        <taxon>Pseudomonadota</taxon>
        <taxon>Betaproteobacteria</taxon>
        <taxon>Burkholderiales</taxon>
        <taxon>Comamonadaceae</taxon>
        <taxon>Polaromonas</taxon>
    </lineage>
</organism>
<gene>
    <name evidence="3" type="ORF">HC248_00598</name>
</gene>
<evidence type="ECO:0000313" key="3">
    <source>
        <dbReference type="EMBL" id="QJC55320.1"/>
    </source>
</evidence>
<dbReference type="KEGG" id="pvac:HC248_00598"/>